<gene>
    <name evidence="25" type="primary">LOC100185994</name>
</gene>
<comment type="subcellular location">
    <subcellularLocation>
        <location evidence="4">Cytoplasm</location>
    </subcellularLocation>
    <subcellularLocation>
        <location evidence="3">Nucleus</location>
    </subcellularLocation>
</comment>
<dbReference type="PROSITE" id="PS51746">
    <property type="entry name" value="PPM_2"/>
    <property type="match status" value="1"/>
</dbReference>
<dbReference type="GO" id="GO:0046872">
    <property type="term" value="F:metal ion binding"/>
    <property type="evidence" value="ECO:0007669"/>
    <property type="project" value="UniProtKB-KW"/>
</dbReference>
<dbReference type="FunFam" id="3.60.40.10:FF:000021">
    <property type="entry name" value="Protein phosphatase, Mg2+/Mn2+-dependent, 1E"/>
    <property type="match status" value="1"/>
</dbReference>
<keyword evidence="14" id="KW-0539">Nucleus</keyword>
<evidence type="ECO:0000313" key="25">
    <source>
        <dbReference type="Ensembl" id="ENSCINP00000031310.1"/>
    </source>
</evidence>
<keyword evidence="10 23" id="KW-0378">Hydrolase</keyword>
<evidence type="ECO:0000256" key="7">
    <source>
        <dbReference type="ARBA" id="ARBA00022553"/>
    </source>
</evidence>
<dbReference type="CDD" id="cd00143">
    <property type="entry name" value="PP2Cc"/>
    <property type="match status" value="1"/>
</dbReference>
<dbReference type="OMA" id="EINIAWV"/>
<protein>
    <recommendedName>
        <fullName evidence="18">Protein phosphatase 1E</fullName>
        <ecNumber evidence="5">3.1.3.16</ecNumber>
    </recommendedName>
    <alternativeName>
        <fullName evidence="21">Ca(2+)/calmodulin-dependent protein kinase phosphatase N</fullName>
    </alternativeName>
    <alternativeName>
        <fullName evidence="19">CaMKP-nucleus</fullName>
    </alternativeName>
    <alternativeName>
        <fullName evidence="20">Partner of PIX 1</fullName>
    </alternativeName>
    <alternativeName>
        <fullName evidence="22">Partner of PIX-alpha</fullName>
    </alternativeName>
</protein>
<dbReference type="GO" id="GO:0051496">
    <property type="term" value="P:positive regulation of stress fiber assembly"/>
    <property type="evidence" value="ECO:0000318"/>
    <property type="project" value="GO_Central"/>
</dbReference>
<reference evidence="25" key="3">
    <citation type="submission" date="2025-09" db="UniProtKB">
        <authorList>
            <consortium name="Ensembl"/>
        </authorList>
    </citation>
    <scope>IDENTIFICATION</scope>
</reference>
<evidence type="ECO:0000259" key="24">
    <source>
        <dbReference type="PROSITE" id="PS51746"/>
    </source>
</evidence>
<evidence type="ECO:0000256" key="16">
    <source>
        <dbReference type="ARBA" id="ARBA00048336"/>
    </source>
</evidence>
<evidence type="ECO:0000256" key="1">
    <source>
        <dbReference type="ARBA" id="ARBA00001936"/>
    </source>
</evidence>
<dbReference type="HOGENOM" id="CLU_013173_15_0_1"/>
<evidence type="ECO:0000256" key="10">
    <source>
        <dbReference type="ARBA" id="ARBA00022801"/>
    </source>
</evidence>
<keyword evidence="11" id="KW-0460">Magnesium</keyword>
<evidence type="ECO:0000256" key="2">
    <source>
        <dbReference type="ARBA" id="ARBA00001946"/>
    </source>
</evidence>
<evidence type="ECO:0000256" key="15">
    <source>
        <dbReference type="ARBA" id="ARBA00047761"/>
    </source>
</evidence>
<dbReference type="Proteomes" id="UP000008144">
    <property type="component" value="Unassembled WGS sequence"/>
</dbReference>
<dbReference type="PANTHER" id="PTHR13832">
    <property type="entry name" value="PROTEIN PHOSPHATASE 2C"/>
    <property type="match status" value="1"/>
</dbReference>
<keyword evidence="7" id="KW-0597">Phosphoprotein</keyword>
<sequence>MASASDKYGQFLDNYFAKYPEKPIKTNTFQYALRNSSVLTKELKGECIYVCLQHLLQSDCPDNLAYIIAKKVSNQVIEKLKQEDTASNEYESSAIAELTLQTTYEICQSSFDVLSSEAASLPTPPVYSACGIKNTRRKMEDHHLIITSLNSIFNLTDQPVTQFYGVYDGHGGVTASNYAAKQLHVRYVENDSSDLKTCIQTLDDEFCAKATKEHLHCGSTAVVATVTKSEINIAWVGDSQAVLIKNGKPVELTTPHKPERPDEKLRIEELGGCVVWFGTWRVNGTVAVSRAIGDADHKPYISGEADTVTLPLEGDEEYLCLACDGFWDVFNGTNLINLVTDYMREGGERTGIARHLCIKAKDKGSTDNITVVIVFLK</sequence>
<comment type="catalytic activity">
    <reaction evidence="15">
        <text>O-phospho-L-seryl-[protein] + H2O = L-seryl-[protein] + phosphate</text>
        <dbReference type="Rhea" id="RHEA:20629"/>
        <dbReference type="Rhea" id="RHEA-COMP:9863"/>
        <dbReference type="Rhea" id="RHEA-COMP:11604"/>
        <dbReference type="ChEBI" id="CHEBI:15377"/>
        <dbReference type="ChEBI" id="CHEBI:29999"/>
        <dbReference type="ChEBI" id="CHEBI:43474"/>
        <dbReference type="ChEBI" id="CHEBI:83421"/>
        <dbReference type="EC" id="3.1.3.16"/>
    </reaction>
</comment>
<keyword evidence="9" id="KW-0677">Repeat</keyword>
<evidence type="ECO:0000256" key="22">
    <source>
        <dbReference type="ARBA" id="ARBA00079435"/>
    </source>
</evidence>
<feature type="domain" description="PPM-type phosphatase" evidence="24">
    <location>
        <begin position="126"/>
        <end position="376"/>
    </location>
</feature>
<dbReference type="GO" id="GO:0007165">
    <property type="term" value="P:signal transduction"/>
    <property type="evidence" value="ECO:0000318"/>
    <property type="project" value="GO_Central"/>
</dbReference>
<reference evidence="25" key="2">
    <citation type="submission" date="2025-08" db="UniProtKB">
        <authorList>
            <consortium name="Ensembl"/>
        </authorList>
    </citation>
    <scope>IDENTIFICATION</scope>
</reference>
<dbReference type="InterPro" id="IPR015655">
    <property type="entry name" value="PP2C"/>
</dbReference>
<comment type="subunit">
    <text evidence="17">Heterotrimer. Interacts with PAX1 and ARHGEF6 (or ARHGEF7).</text>
</comment>
<evidence type="ECO:0000256" key="19">
    <source>
        <dbReference type="ARBA" id="ARBA00075580"/>
    </source>
</evidence>
<dbReference type="AlphaFoldDB" id="H2XNS7"/>
<reference evidence="26" key="1">
    <citation type="journal article" date="2002" name="Science">
        <title>The draft genome of Ciona intestinalis: insights into chordate and vertebrate origins.</title>
        <authorList>
            <person name="Dehal P."/>
            <person name="Satou Y."/>
            <person name="Campbell R.K."/>
            <person name="Chapman J."/>
            <person name="Degnan B."/>
            <person name="De Tomaso A."/>
            <person name="Davidson B."/>
            <person name="Di Gregorio A."/>
            <person name="Gelpke M."/>
            <person name="Goodstein D.M."/>
            <person name="Harafuji N."/>
            <person name="Hastings K.E."/>
            <person name="Ho I."/>
            <person name="Hotta K."/>
            <person name="Huang W."/>
            <person name="Kawashima T."/>
            <person name="Lemaire P."/>
            <person name="Martinez D."/>
            <person name="Meinertzhagen I.A."/>
            <person name="Necula S."/>
            <person name="Nonaka M."/>
            <person name="Putnam N."/>
            <person name="Rash S."/>
            <person name="Saiga H."/>
            <person name="Satake M."/>
            <person name="Terry A."/>
            <person name="Yamada L."/>
            <person name="Wang H.G."/>
            <person name="Awazu S."/>
            <person name="Azumi K."/>
            <person name="Boore J."/>
            <person name="Branno M."/>
            <person name="Chin-Bow S."/>
            <person name="DeSantis R."/>
            <person name="Doyle S."/>
            <person name="Francino P."/>
            <person name="Keys D.N."/>
            <person name="Haga S."/>
            <person name="Hayashi H."/>
            <person name="Hino K."/>
            <person name="Imai K.S."/>
            <person name="Inaba K."/>
            <person name="Kano S."/>
            <person name="Kobayashi K."/>
            <person name="Kobayashi M."/>
            <person name="Lee B.I."/>
            <person name="Makabe K.W."/>
            <person name="Manohar C."/>
            <person name="Matassi G."/>
            <person name="Medina M."/>
            <person name="Mochizuki Y."/>
            <person name="Mount S."/>
            <person name="Morishita T."/>
            <person name="Miura S."/>
            <person name="Nakayama A."/>
            <person name="Nishizaka S."/>
            <person name="Nomoto H."/>
            <person name="Ohta F."/>
            <person name="Oishi K."/>
            <person name="Rigoutsos I."/>
            <person name="Sano M."/>
            <person name="Sasaki A."/>
            <person name="Sasakura Y."/>
            <person name="Shoguchi E."/>
            <person name="Shin-i T."/>
            <person name="Spagnuolo A."/>
            <person name="Stainier D."/>
            <person name="Suzuki M.M."/>
            <person name="Tassy O."/>
            <person name="Takatori N."/>
            <person name="Tokuoka M."/>
            <person name="Yagi K."/>
            <person name="Yoshizaki F."/>
            <person name="Wada S."/>
            <person name="Zhang C."/>
            <person name="Hyatt P.D."/>
            <person name="Larimer F."/>
            <person name="Detter C."/>
            <person name="Doggett N."/>
            <person name="Glavina T."/>
            <person name="Hawkins T."/>
            <person name="Richardson P."/>
            <person name="Lucas S."/>
            <person name="Kohara Y."/>
            <person name="Levine M."/>
            <person name="Satoh N."/>
            <person name="Rokhsar D.S."/>
        </authorList>
    </citation>
    <scope>NUCLEOTIDE SEQUENCE [LARGE SCALE GENOMIC DNA]</scope>
</reference>
<dbReference type="GO" id="GO:0005634">
    <property type="term" value="C:nucleus"/>
    <property type="evidence" value="ECO:0007669"/>
    <property type="project" value="UniProtKB-SubCell"/>
</dbReference>
<evidence type="ECO:0000256" key="12">
    <source>
        <dbReference type="ARBA" id="ARBA00022912"/>
    </source>
</evidence>
<dbReference type="SUPFAM" id="SSF81606">
    <property type="entry name" value="PP2C-like"/>
    <property type="match status" value="1"/>
</dbReference>
<keyword evidence="12 23" id="KW-0904">Protein phosphatase</keyword>
<dbReference type="InterPro" id="IPR036457">
    <property type="entry name" value="PPM-type-like_dom_sf"/>
</dbReference>
<dbReference type="InParanoid" id="H2XNS7"/>
<accession>H2XNS7</accession>
<name>H2XNS7_CIOIN</name>
<proteinExistence type="inferred from homology"/>
<evidence type="ECO:0000256" key="18">
    <source>
        <dbReference type="ARBA" id="ARBA00070214"/>
    </source>
</evidence>
<evidence type="ECO:0000256" key="14">
    <source>
        <dbReference type="ARBA" id="ARBA00023242"/>
    </source>
</evidence>
<comment type="cofactor">
    <cofactor evidence="2">
        <name>Mg(2+)</name>
        <dbReference type="ChEBI" id="CHEBI:18420"/>
    </cofactor>
</comment>
<evidence type="ECO:0000256" key="5">
    <source>
        <dbReference type="ARBA" id="ARBA00013081"/>
    </source>
</evidence>
<dbReference type="InterPro" id="IPR000222">
    <property type="entry name" value="PP2C_BS"/>
</dbReference>
<comment type="similarity">
    <text evidence="23">Belongs to the PP2C family.</text>
</comment>
<comment type="catalytic activity">
    <reaction evidence="16">
        <text>O-phospho-L-threonyl-[protein] + H2O = L-threonyl-[protein] + phosphate</text>
        <dbReference type="Rhea" id="RHEA:47004"/>
        <dbReference type="Rhea" id="RHEA-COMP:11060"/>
        <dbReference type="Rhea" id="RHEA-COMP:11605"/>
        <dbReference type="ChEBI" id="CHEBI:15377"/>
        <dbReference type="ChEBI" id="CHEBI:30013"/>
        <dbReference type="ChEBI" id="CHEBI:43474"/>
        <dbReference type="ChEBI" id="CHEBI:61977"/>
        <dbReference type="EC" id="3.1.3.16"/>
    </reaction>
</comment>
<dbReference type="SMART" id="SM00332">
    <property type="entry name" value="PP2Cc"/>
    <property type="match status" value="1"/>
</dbReference>
<keyword evidence="26" id="KW-1185">Reference proteome</keyword>
<dbReference type="GO" id="GO:0004722">
    <property type="term" value="F:protein serine/threonine phosphatase activity"/>
    <property type="evidence" value="ECO:0000318"/>
    <property type="project" value="GO_Central"/>
</dbReference>
<keyword evidence="6" id="KW-0963">Cytoplasm</keyword>
<dbReference type="Gene3D" id="3.60.40.10">
    <property type="entry name" value="PPM-type phosphatase domain"/>
    <property type="match status" value="1"/>
</dbReference>
<dbReference type="GO" id="GO:0005737">
    <property type="term" value="C:cytoplasm"/>
    <property type="evidence" value="ECO:0007669"/>
    <property type="project" value="UniProtKB-SubCell"/>
</dbReference>
<keyword evidence="13" id="KW-0464">Manganese</keyword>
<evidence type="ECO:0000256" key="11">
    <source>
        <dbReference type="ARBA" id="ARBA00022842"/>
    </source>
</evidence>
<dbReference type="GeneTree" id="ENSGT00940000172507"/>
<dbReference type="Pfam" id="PF00481">
    <property type="entry name" value="PP2C"/>
    <property type="match status" value="1"/>
</dbReference>
<dbReference type="Ensembl" id="ENSCINT00000033830.1">
    <property type="protein sequence ID" value="ENSCINP00000031310.1"/>
    <property type="gene ID" value="ENSCING00000024121.1"/>
</dbReference>
<evidence type="ECO:0000256" key="8">
    <source>
        <dbReference type="ARBA" id="ARBA00022723"/>
    </source>
</evidence>
<keyword evidence="8" id="KW-0479">Metal-binding</keyword>
<comment type="cofactor">
    <cofactor evidence="1">
        <name>Mn(2+)</name>
        <dbReference type="ChEBI" id="CHEBI:29035"/>
    </cofactor>
</comment>
<dbReference type="EC" id="3.1.3.16" evidence="5"/>
<evidence type="ECO:0000256" key="17">
    <source>
        <dbReference type="ARBA" id="ARBA00063519"/>
    </source>
</evidence>
<dbReference type="STRING" id="7719.ENSCINP00000031310"/>
<dbReference type="FunCoup" id="H2XNS7">
    <property type="interactions" value="376"/>
</dbReference>
<evidence type="ECO:0000256" key="23">
    <source>
        <dbReference type="RuleBase" id="RU003465"/>
    </source>
</evidence>
<dbReference type="PANTHER" id="PTHR13832:SF818">
    <property type="entry name" value="SD03870P"/>
    <property type="match status" value="1"/>
</dbReference>
<dbReference type="PROSITE" id="PS01032">
    <property type="entry name" value="PPM_1"/>
    <property type="match status" value="1"/>
</dbReference>
<evidence type="ECO:0000256" key="4">
    <source>
        <dbReference type="ARBA" id="ARBA00004496"/>
    </source>
</evidence>
<evidence type="ECO:0000256" key="20">
    <source>
        <dbReference type="ARBA" id="ARBA00075701"/>
    </source>
</evidence>
<evidence type="ECO:0000313" key="26">
    <source>
        <dbReference type="Proteomes" id="UP000008144"/>
    </source>
</evidence>
<evidence type="ECO:0000256" key="9">
    <source>
        <dbReference type="ARBA" id="ARBA00022737"/>
    </source>
</evidence>
<dbReference type="InterPro" id="IPR001932">
    <property type="entry name" value="PPM-type_phosphatase-like_dom"/>
</dbReference>
<evidence type="ECO:0000256" key="13">
    <source>
        <dbReference type="ARBA" id="ARBA00023211"/>
    </source>
</evidence>
<organism evidence="25 26">
    <name type="scientific">Ciona intestinalis</name>
    <name type="common">Transparent sea squirt</name>
    <name type="synonym">Ascidia intestinalis</name>
    <dbReference type="NCBI Taxonomy" id="7719"/>
    <lineage>
        <taxon>Eukaryota</taxon>
        <taxon>Metazoa</taxon>
        <taxon>Chordata</taxon>
        <taxon>Tunicata</taxon>
        <taxon>Ascidiacea</taxon>
        <taxon>Phlebobranchia</taxon>
        <taxon>Cionidae</taxon>
        <taxon>Ciona</taxon>
    </lineage>
</organism>
<evidence type="ECO:0000256" key="3">
    <source>
        <dbReference type="ARBA" id="ARBA00004123"/>
    </source>
</evidence>
<evidence type="ECO:0000256" key="21">
    <source>
        <dbReference type="ARBA" id="ARBA00078590"/>
    </source>
</evidence>
<evidence type="ECO:0000256" key="6">
    <source>
        <dbReference type="ARBA" id="ARBA00022490"/>
    </source>
</evidence>